<evidence type="ECO:0000256" key="1">
    <source>
        <dbReference type="SAM" id="Phobius"/>
    </source>
</evidence>
<organism evidence="2 3">
    <name type="scientific">Sphagnum jensenii</name>
    <dbReference type="NCBI Taxonomy" id="128206"/>
    <lineage>
        <taxon>Eukaryota</taxon>
        <taxon>Viridiplantae</taxon>
        <taxon>Streptophyta</taxon>
        <taxon>Embryophyta</taxon>
        <taxon>Bryophyta</taxon>
        <taxon>Sphagnophytina</taxon>
        <taxon>Sphagnopsida</taxon>
        <taxon>Sphagnales</taxon>
        <taxon>Sphagnaceae</taxon>
        <taxon>Sphagnum</taxon>
    </lineage>
</organism>
<evidence type="ECO:0000313" key="3">
    <source>
        <dbReference type="Proteomes" id="UP001497444"/>
    </source>
</evidence>
<keyword evidence="1" id="KW-0812">Transmembrane</keyword>
<feature type="transmembrane region" description="Helical" evidence="1">
    <location>
        <begin position="75"/>
        <end position="95"/>
    </location>
</feature>
<evidence type="ECO:0000313" key="2">
    <source>
        <dbReference type="EMBL" id="CAK9259955.1"/>
    </source>
</evidence>
<proteinExistence type="predicted"/>
<dbReference type="EMBL" id="OZ020107">
    <property type="protein sequence ID" value="CAK9259955.1"/>
    <property type="molecule type" value="Genomic_DNA"/>
</dbReference>
<protein>
    <submittedName>
        <fullName evidence="2">Uncharacterized protein</fullName>
    </submittedName>
</protein>
<sequence>MVPNDGTWTAIWIVLLHGLRLRKRHVPQFNQVAAIDSCHVAAANLRPLFHNKVAPLYLFHCSPSFHSLPEFEFDLLLSFVYLLSSLTLGFACLLLRLSIAASGFNASAIHLVLATDLCISSGNLDLRESIDKNYWYSKSYNPSKP</sequence>
<keyword evidence="3" id="KW-1185">Reference proteome</keyword>
<accession>A0ABP0VZL1</accession>
<gene>
    <name evidence="2" type="ORF">CSSPJE1EN1_LOCUS5433</name>
</gene>
<reference evidence="2" key="1">
    <citation type="submission" date="2024-02" db="EMBL/GenBank/DDBJ databases">
        <authorList>
            <consortium name="ELIXIR-Norway"/>
            <consortium name="Elixir Norway"/>
        </authorList>
    </citation>
    <scope>NUCLEOTIDE SEQUENCE</scope>
</reference>
<keyword evidence="1" id="KW-0472">Membrane</keyword>
<name>A0ABP0VZL1_9BRYO</name>
<dbReference type="Proteomes" id="UP001497444">
    <property type="component" value="Chromosome 12"/>
</dbReference>
<keyword evidence="1" id="KW-1133">Transmembrane helix</keyword>